<reference evidence="3 4" key="1">
    <citation type="submission" date="2024-08" db="EMBL/GenBank/DDBJ databases">
        <authorList>
            <person name="Cucini C."/>
            <person name="Frati F."/>
        </authorList>
    </citation>
    <scope>NUCLEOTIDE SEQUENCE [LARGE SCALE GENOMIC DNA]</scope>
</reference>
<accession>A0ABP1R1F0</accession>
<evidence type="ECO:0000256" key="2">
    <source>
        <dbReference type="SAM" id="Phobius"/>
    </source>
</evidence>
<organism evidence="3 4">
    <name type="scientific">Orchesella dallaii</name>
    <dbReference type="NCBI Taxonomy" id="48710"/>
    <lineage>
        <taxon>Eukaryota</taxon>
        <taxon>Metazoa</taxon>
        <taxon>Ecdysozoa</taxon>
        <taxon>Arthropoda</taxon>
        <taxon>Hexapoda</taxon>
        <taxon>Collembola</taxon>
        <taxon>Entomobryomorpha</taxon>
        <taxon>Entomobryoidea</taxon>
        <taxon>Orchesellidae</taxon>
        <taxon>Orchesellinae</taxon>
        <taxon>Orchesella</taxon>
    </lineage>
</organism>
<sequence>MKDLNCVDLKDNFNSHLVKSYEEILLVALLVLVTLSKSSSPPNLEVEAELPETASRPNTPTRPHLKSAKNKLASSGTMCLSNPCICISLETGVKIIAVVDIMNCLFNFALCWKTWEALSSVYPLTDEATQAIEAAKALVIVMIIVNGLQTFVSCGLWSGAANKNTRLCKLWVVISVLSVIMSIVEVWQNPEDKPGMAKAGANSSNTSKISAYINIADHLYFIWVVVAFIQQVPRVERGAVNTVVLAAPPAYVYQPQYPSQVTPVSVVTAY</sequence>
<protein>
    <recommendedName>
        <fullName evidence="5">Transmembrane protein</fullName>
    </recommendedName>
</protein>
<evidence type="ECO:0000256" key="1">
    <source>
        <dbReference type="SAM" id="MobiDB-lite"/>
    </source>
</evidence>
<feature type="transmembrane region" description="Helical" evidence="2">
    <location>
        <begin position="170"/>
        <end position="189"/>
    </location>
</feature>
<dbReference type="Proteomes" id="UP001642540">
    <property type="component" value="Unassembled WGS sequence"/>
</dbReference>
<evidence type="ECO:0008006" key="5">
    <source>
        <dbReference type="Google" id="ProtNLM"/>
    </source>
</evidence>
<evidence type="ECO:0000313" key="4">
    <source>
        <dbReference type="Proteomes" id="UP001642540"/>
    </source>
</evidence>
<proteinExistence type="predicted"/>
<gene>
    <name evidence="3" type="ORF">ODALV1_LOCUS17481</name>
</gene>
<feature type="transmembrane region" description="Helical" evidence="2">
    <location>
        <begin position="209"/>
        <end position="229"/>
    </location>
</feature>
<feature type="transmembrane region" description="Helical" evidence="2">
    <location>
        <begin position="135"/>
        <end position="158"/>
    </location>
</feature>
<feature type="region of interest" description="Disordered" evidence="1">
    <location>
        <begin position="40"/>
        <end position="67"/>
    </location>
</feature>
<keyword evidence="2" id="KW-0812">Transmembrane</keyword>
<keyword evidence="2" id="KW-1133">Transmembrane helix</keyword>
<keyword evidence="4" id="KW-1185">Reference proteome</keyword>
<evidence type="ECO:0000313" key="3">
    <source>
        <dbReference type="EMBL" id="CAL8116991.1"/>
    </source>
</evidence>
<name>A0ABP1R1F0_9HEXA</name>
<dbReference type="EMBL" id="CAXLJM020000053">
    <property type="protein sequence ID" value="CAL8116991.1"/>
    <property type="molecule type" value="Genomic_DNA"/>
</dbReference>
<keyword evidence="2" id="KW-0472">Membrane</keyword>
<comment type="caution">
    <text evidence="3">The sequence shown here is derived from an EMBL/GenBank/DDBJ whole genome shotgun (WGS) entry which is preliminary data.</text>
</comment>